<accession>A0A8C6V3D3</accession>
<sequence length="142" mass="16336">MILLNKKLIKGGRVEPEAPNERTRSVIGGLKHSKTFTLVSALMSWEDARIHCRQHYTDLAMIEDEAEFNTVASLYPSPQVWVGLYREPWRWSDGSQAKFTNWANGQPDNYQFNQHCVKVDNSRGWHDENCQTSLPFHCEKGG</sequence>
<dbReference type="PROSITE" id="PS50041">
    <property type="entry name" value="C_TYPE_LECTIN_2"/>
    <property type="match status" value="1"/>
</dbReference>
<organism evidence="2 3">
    <name type="scientific">Neogobius melanostomus</name>
    <name type="common">round goby</name>
    <dbReference type="NCBI Taxonomy" id="47308"/>
    <lineage>
        <taxon>Eukaryota</taxon>
        <taxon>Metazoa</taxon>
        <taxon>Chordata</taxon>
        <taxon>Craniata</taxon>
        <taxon>Vertebrata</taxon>
        <taxon>Euteleostomi</taxon>
        <taxon>Actinopterygii</taxon>
        <taxon>Neopterygii</taxon>
        <taxon>Teleostei</taxon>
        <taxon>Neoteleostei</taxon>
        <taxon>Acanthomorphata</taxon>
        <taxon>Gobiaria</taxon>
        <taxon>Gobiiformes</taxon>
        <taxon>Gobioidei</taxon>
        <taxon>Gobiidae</taxon>
        <taxon>Benthophilinae</taxon>
        <taxon>Neogobiini</taxon>
        <taxon>Neogobius</taxon>
    </lineage>
</organism>
<dbReference type="Gene3D" id="3.10.100.10">
    <property type="entry name" value="Mannose-Binding Protein A, subunit A"/>
    <property type="match status" value="1"/>
</dbReference>
<evidence type="ECO:0000259" key="1">
    <source>
        <dbReference type="PROSITE" id="PS50041"/>
    </source>
</evidence>
<evidence type="ECO:0000313" key="2">
    <source>
        <dbReference type="Ensembl" id="ENSNMLP00000044115.1"/>
    </source>
</evidence>
<protein>
    <recommendedName>
        <fullName evidence="1">C-type lectin domain-containing protein</fullName>
    </recommendedName>
</protein>
<keyword evidence="3" id="KW-1185">Reference proteome</keyword>
<reference evidence="2" key="1">
    <citation type="submission" date="2025-08" db="UniProtKB">
        <authorList>
            <consortium name="Ensembl"/>
        </authorList>
    </citation>
    <scope>IDENTIFICATION</scope>
</reference>
<dbReference type="InterPro" id="IPR001304">
    <property type="entry name" value="C-type_lectin-like"/>
</dbReference>
<dbReference type="AlphaFoldDB" id="A0A8C6V3D3"/>
<dbReference type="InterPro" id="IPR016187">
    <property type="entry name" value="CTDL_fold"/>
</dbReference>
<dbReference type="PANTHER" id="PTHR45784:SF3">
    <property type="entry name" value="C-TYPE LECTIN DOMAIN FAMILY 4 MEMBER K-LIKE-RELATED"/>
    <property type="match status" value="1"/>
</dbReference>
<feature type="domain" description="C-type lectin" evidence="1">
    <location>
        <begin position="31"/>
        <end position="139"/>
    </location>
</feature>
<reference evidence="2" key="2">
    <citation type="submission" date="2025-09" db="UniProtKB">
        <authorList>
            <consortium name="Ensembl"/>
        </authorList>
    </citation>
    <scope>IDENTIFICATION</scope>
</reference>
<dbReference type="Pfam" id="PF00059">
    <property type="entry name" value="Lectin_C"/>
    <property type="match status" value="1"/>
</dbReference>
<evidence type="ECO:0000313" key="3">
    <source>
        <dbReference type="Proteomes" id="UP000694523"/>
    </source>
</evidence>
<dbReference type="SUPFAM" id="SSF56436">
    <property type="entry name" value="C-type lectin-like"/>
    <property type="match status" value="1"/>
</dbReference>
<dbReference type="PANTHER" id="PTHR45784">
    <property type="entry name" value="C-TYPE LECTIN DOMAIN FAMILY 20 MEMBER A-RELATED"/>
    <property type="match status" value="1"/>
</dbReference>
<dbReference type="SMART" id="SM00034">
    <property type="entry name" value="CLECT"/>
    <property type="match status" value="1"/>
</dbReference>
<dbReference type="InterPro" id="IPR016186">
    <property type="entry name" value="C-type_lectin-like/link_sf"/>
</dbReference>
<proteinExistence type="predicted"/>
<dbReference type="Ensembl" id="ENSNMLT00000048966.1">
    <property type="protein sequence ID" value="ENSNMLP00000044115.1"/>
    <property type="gene ID" value="ENSNMLG00000026717.1"/>
</dbReference>
<dbReference type="Proteomes" id="UP000694523">
    <property type="component" value="Unplaced"/>
</dbReference>
<name>A0A8C6V3D3_9GOBI</name>